<evidence type="ECO:0000313" key="5">
    <source>
        <dbReference type="Proteomes" id="UP000265836"/>
    </source>
</evidence>
<dbReference type="AlphaFoldDB" id="A0A397MC62"/>
<evidence type="ECO:0000256" key="2">
    <source>
        <dbReference type="ARBA" id="ARBA00022729"/>
    </source>
</evidence>
<dbReference type="InterPro" id="IPR001638">
    <property type="entry name" value="Solute-binding_3/MltF_N"/>
</dbReference>
<evidence type="ECO:0000313" key="4">
    <source>
        <dbReference type="EMBL" id="RIA22580.1"/>
    </source>
</evidence>
<proteinExistence type="inferred from homology"/>
<organism evidence="4 5">
    <name type="scientific">Ectopseudomonas oleovorans</name>
    <name type="common">Pseudomonas oleovorans</name>
    <dbReference type="NCBI Taxonomy" id="301"/>
    <lineage>
        <taxon>Bacteria</taxon>
        <taxon>Pseudomonadati</taxon>
        <taxon>Pseudomonadota</taxon>
        <taxon>Gammaproteobacteria</taxon>
        <taxon>Pseudomonadales</taxon>
        <taxon>Pseudomonadaceae</taxon>
        <taxon>Ectopseudomonas</taxon>
    </lineage>
</organism>
<reference evidence="4 5" key="1">
    <citation type="submission" date="2018-08" db="EMBL/GenBank/DDBJ databases">
        <title>Genome sequencing of rice bacterial endophytes.</title>
        <authorList>
            <person name="Venturi V."/>
        </authorList>
    </citation>
    <scope>NUCLEOTIDE SEQUENCE [LARGE SCALE GENOMIC DNA]</scope>
    <source>
        <strain evidence="4 5">E1205</strain>
    </source>
</reference>
<dbReference type="PANTHER" id="PTHR35936:SF25">
    <property type="entry name" value="ABC TRANSPORTER SUBSTRATE-BINDING PROTEIN"/>
    <property type="match status" value="1"/>
</dbReference>
<dbReference type="Proteomes" id="UP000265836">
    <property type="component" value="Unassembled WGS sequence"/>
</dbReference>
<evidence type="ECO:0000259" key="3">
    <source>
        <dbReference type="Pfam" id="PF00497"/>
    </source>
</evidence>
<comment type="similarity">
    <text evidence="1">Belongs to the bacterial solute-binding protein 3 family.</text>
</comment>
<evidence type="ECO:0000256" key="1">
    <source>
        <dbReference type="ARBA" id="ARBA00010333"/>
    </source>
</evidence>
<comment type="caution">
    <text evidence="4">The sequence shown here is derived from an EMBL/GenBank/DDBJ whole genome shotgun (WGS) entry which is preliminary data.</text>
</comment>
<dbReference type="Pfam" id="PF00497">
    <property type="entry name" value="SBP_bac_3"/>
    <property type="match status" value="1"/>
</dbReference>
<dbReference type="EMBL" id="QXDA01000004">
    <property type="protein sequence ID" value="RIA22580.1"/>
    <property type="molecule type" value="Genomic_DNA"/>
</dbReference>
<keyword evidence="2" id="KW-0732">Signal</keyword>
<feature type="domain" description="Solute-binding protein family 3/N-terminal" evidence="3">
    <location>
        <begin position="84"/>
        <end position="296"/>
    </location>
</feature>
<dbReference type="SUPFAM" id="SSF53850">
    <property type="entry name" value="Periplasmic binding protein-like II"/>
    <property type="match status" value="1"/>
</dbReference>
<dbReference type="PANTHER" id="PTHR35936">
    <property type="entry name" value="MEMBRANE-BOUND LYTIC MUREIN TRANSGLYCOSYLASE F"/>
    <property type="match status" value="1"/>
</dbReference>
<sequence>MACCWNSRCSVSYLFFVARHPWRQPCGPSQCDVKIRSRRFLGVSLSGPRARMLASLALSALLAAMISMPAQAELQKLRIGTGDWAPYIDQERPDGGALGRLVSAVFADVGYAVEYIFHPWDRNVLMLQQGQLNAIMPYSCTASRLSYGICSDPVVRGEIVLFYRRDHAFDWASVDDLLNYRIGTTLGYSYGPAFDAAMQAGRLNVEQSGKEDTSFRLLELGRIDLHPQDRAVGYAILRRLFPRDGGNIVHHPRQLNTEPLRLLFRKDDAESSELLQQFNVSLRRFAERGDLQRLQQALNTGNADEWRPSAPAQTALD</sequence>
<dbReference type="Gene3D" id="3.40.190.10">
    <property type="entry name" value="Periplasmic binding protein-like II"/>
    <property type="match status" value="2"/>
</dbReference>
<protein>
    <submittedName>
        <fullName evidence="4">Amino acid ABC transporter substrate-binding protein (PAAT family)</fullName>
    </submittedName>
</protein>
<name>A0A397MC62_ECTOL</name>
<gene>
    <name evidence="4" type="ORF">DFO61_3268</name>
</gene>
<accession>A0A397MC62</accession>